<feature type="chain" id="PRO_5020234412" evidence="3">
    <location>
        <begin position="21"/>
        <end position="477"/>
    </location>
</feature>
<keyword evidence="2" id="KW-0175">Coiled coil</keyword>
<protein>
    <submittedName>
        <fullName evidence="4">TolC family protein</fullName>
    </submittedName>
</protein>
<dbReference type="Pfam" id="PF02321">
    <property type="entry name" value="OEP"/>
    <property type="match status" value="1"/>
</dbReference>
<evidence type="ECO:0000256" key="2">
    <source>
        <dbReference type="SAM" id="Coils"/>
    </source>
</evidence>
<organism evidence="4 5">
    <name type="scientific">Polyangium fumosum</name>
    <dbReference type="NCBI Taxonomy" id="889272"/>
    <lineage>
        <taxon>Bacteria</taxon>
        <taxon>Pseudomonadati</taxon>
        <taxon>Myxococcota</taxon>
        <taxon>Polyangia</taxon>
        <taxon>Polyangiales</taxon>
        <taxon>Polyangiaceae</taxon>
        <taxon>Polyangium</taxon>
    </lineage>
</organism>
<evidence type="ECO:0000256" key="3">
    <source>
        <dbReference type="SAM" id="SignalP"/>
    </source>
</evidence>
<evidence type="ECO:0000256" key="1">
    <source>
        <dbReference type="ARBA" id="ARBA00007613"/>
    </source>
</evidence>
<dbReference type="EMBL" id="SSMQ01000130">
    <property type="protein sequence ID" value="TKC93015.1"/>
    <property type="molecule type" value="Genomic_DNA"/>
</dbReference>
<feature type="coiled-coil region" evidence="2">
    <location>
        <begin position="84"/>
        <end position="111"/>
    </location>
</feature>
<evidence type="ECO:0000313" key="5">
    <source>
        <dbReference type="Proteomes" id="UP000309215"/>
    </source>
</evidence>
<dbReference type="SUPFAM" id="SSF56954">
    <property type="entry name" value="Outer membrane efflux proteins (OEP)"/>
    <property type="match status" value="1"/>
</dbReference>
<keyword evidence="5" id="KW-1185">Reference proteome</keyword>
<reference evidence="4 5" key="1">
    <citation type="submission" date="2019-04" db="EMBL/GenBank/DDBJ databases">
        <authorList>
            <person name="Li Y."/>
            <person name="Wang J."/>
        </authorList>
    </citation>
    <scope>NUCLEOTIDE SEQUENCE [LARGE SCALE GENOMIC DNA]</scope>
    <source>
        <strain evidence="4 5">DSM 14668</strain>
    </source>
</reference>
<comment type="similarity">
    <text evidence="1">Belongs to the outer membrane factor (OMF) (TC 1.B.17) family.</text>
</comment>
<accession>A0A4U1IHC9</accession>
<dbReference type="PROSITE" id="PS51257">
    <property type="entry name" value="PROKAR_LIPOPROTEIN"/>
    <property type="match status" value="1"/>
</dbReference>
<dbReference type="GO" id="GO:0015562">
    <property type="term" value="F:efflux transmembrane transporter activity"/>
    <property type="evidence" value="ECO:0007669"/>
    <property type="project" value="InterPro"/>
</dbReference>
<evidence type="ECO:0000313" key="4">
    <source>
        <dbReference type="EMBL" id="TKC93015.1"/>
    </source>
</evidence>
<dbReference type="Gene3D" id="1.20.1600.10">
    <property type="entry name" value="Outer membrane efflux proteins (OEP)"/>
    <property type="match status" value="1"/>
</dbReference>
<comment type="caution">
    <text evidence="4">The sequence shown here is derived from an EMBL/GenBank/DDBJ whole genome shotgun (WGS) entry which is preliminary data.</text>
</comment>
<name>A0A4U1IHC9_9BACT</name>
<dbReference type="InterPro" id="IPR003423">
    <property type="entry name" value="OMP_efflux"/>
</dbReference>
<gene>
    <name evidence="4" type="ORF">E8A74_50095</name>
</gene>
<dbReference type="AlphaFoldDB" id="A0A4U1IHC9"/>
<dbReference type="PANTHER" id="PTHR30203:SF24">
    <property type="entry name" value="BLR4935 PROTEIN"/>
    <property type="match status" value="1"/>
</dbReference>
<dbReference type="Proteomes" id="UP000309215">
    <property type="component" value="Unassembled WGS sequence"/>
</dbReference>
<dbReference type="PANTHER" id="PTHR30203">
    <property type="entry name" value="OUTER MEMBRANE CATION EFFLUX PROTEIN"/>
    <property type="match status" value="1"/>
</dbReference>
<dbReference type="InterPro" id="IPR010131">
    <property type="entry name" value="MdtP/NodT-like"/>
</dbReference>
<feature type="signal peptide" evidence="3">
    <location>
        <begin position="1"/>
        <end position="20"/>
    </location>
</feature>
<sequence>MAALKRYAALLPAALLPALAGCSPPLHLSGSERAIAMYRESLGPRGALTVRRDESVRRGTSARAASTSDAAPRVLTVEDAVALAKKNSAQLAALEASATTAEAEVAAADKHKNPELRITQMRLDQFVEGEPRIRTALRFSPDRPGEVDADVAEARAAKAEAQAEAQAEAITIEADVRWLFDDVALIDAEIAAAHAIAEARRSLASQMKTRVAAAEATSIDETLAELAAVEAESDLAEQQAHRREVLGELLDRIGLEPGASVEVVGEPPLAWPPPALPSEQALIEEALRRRPEVAIAGARIDAADARAYAERARRFPWFSFVELGYQFTPGTLPTPGTLTGLAWTFQAGVELPIFDTNRAGTAAAGAAKNSSQRALAAEVERVAREVRARLREADASRELVTAFRSRALPAAAQAGSASKRALEARNVDVIEALSVDAQRVKVELRLLALIRRYRTAVSELRRAVGGRLPASVSRSTP</sequence>
<keyword evidence="3" id="KW-0732">Signal</keyword>
<proteinExistence type="inferred from homology"/>